<keyword evidence="3" id="KW-0804">Transcription</keyword>
<dbReference type="PANTHER" id="PTHR33204">
    <property type="entry name" value="TRANSCRIPTIONAL REGULATOR, MARR FAMILY"/>
    <property type="match status" value="1"/>
</dbReference>
<dbReference type="InterPro" id="IPR002577">
    <property type="entry name" value="HTH_HxlR"/>
</dbReference>
<evidence type="ECO:0000256" key="1">
    <source>
        <dbReference type="ARBA" id="ARBA00023015"/>
    </source>
</evidence>
<reference evidence="5 6" key="1">
    <citation type="submission" date="2021-01" db="EMBL/GenBank/DDBJ databases">
        <title>Genomic Encyclopedia of Type Strains, Phase IV (KMG-IV): sequencing the most valuable type-strain genomes for metagenomic binning, comparative biology and taxonomic classification.</title>
        <authorList>
            <person name="Goeker M."/>
        </authorList>
    </citation>
    <scope>NUCLEOTIDE SEQUENCE [LARGE SCALE GENOMIC DNA]</scope>
    <source>
        <strain evidence="5 6">DSM 100968</strain>
    </source>
</reference>
<name>A0ABS2Q898_9BACL</name>
<dbReference type="InterPro" id="IPR036390">
    <property type="entry name" value="WH_DNA-bd_sf"/>
</dbReference>
<dbReference type="Proteomes" id="UP000823201">
    <property type="component" value="Unassembled WGS sequence"/>
</dbReference>
<dbReference type="EMBL" id="JAFBEV010000007">
    <property type="protein sequence ID" value="MBM7657660.1"/>
    <property type="molecule type" value="Genomic_DNA"/>
</dbReference>
<comment type="caution">
    <text evidence="5">The sequence shown here is derived from an EMBL/GenBank/DDBJ whole genome shotgun (WGS) entry which is preliminary data.</text>
</comment>
<dbReference type="PANTHER" id="PTHR33204:SF37">
    <property type="entry name" value="HTH-TYPE TRANSCRIPTIONAL REGULATOR YODB"/>
    <property type="match status" value="1"/>
</dbReference>
<sequence>MEQNRSICPKFERAFQIIGKKWNGLIIEVLTRGETHFNRIAEAIPDLSDRMLAARLRELEQLAVVERIVEAAPGFPVRIRYRLTEKGREIQPILEAVHNWAEKWDTASVFDLETK</sequence>
<dbReference type="RefSeq" id="WP_205005989.1">
    <property type="nucleotide sequence ID" value="NZ_CBCRXA010000005.1"/>
</dbReference>
<accession>A0ABS2Q898</accession>
<dbReference type="GO" id="GO:0003677">
    <property type="term" value="F:DNA binding"/>
    <property type="evidence" value="ECO:0007669"/>
    <property type="project" value="UniProtKB-KW"/>
</dbReference>
<keyword evidence="6" id="KW-1185">Reference proteome</keyword>
<organism evidence="5 6">
    <name type="scientific">Sporolactobacillus spathodeae</name>
    <dbReference type="NCBI Taxonomy" id="1465502"/>
    <lineage>
        <taxon>Bacteria</taxon>
        <taxon>Bacillati</taxon>
        <taxon>Bacillota</taxon>
        <taxon>Bacilli</taxon>
        <taxon>Bacillales</taxon>
        <taxon>Sporolactobacillaceae</taxon>
        <taxon>Sporolactobacillus</taxon>
    </lineage>
</organism>
<keyword evidence="1" id="KW-0805">Transcription regulation</keyword>
<feature type="domain" description="HTH hxlR-type" evidence="4">
    <location>
        <begin position="8"/>
        <end position="109"/>
    </location>
</feature>
<proteinExistence type="predicted"/>
<keyword evidence="2 5" id="KW-0238">DNA-binding</keyword>
<dbReference type="InterPro" id="IPR036388">
    <property type="entry name" value="WH-like_DNA-bd_sf"/>
</dbReference>
<dbReference type="Gene3D" id="1.10.10.10">
    <property type="entry name" value="Winged helix-like DNA-binding domain superfamily/Winged helix DNA-binding domain"/>
    <property type="match status" value="1"/>
</dbReference>
<evidence type="ECO:0000256" key="3">
    <source>
        <dbReference type="ARBA" id="ARBA00023163"/>
    </source>
</evidence>
<evidence type="ECO:0000313" key="5">
    <source>
        <dbReference type="EMBL" id="MBM7657660.1"/>
    </source>
</evidence>
<dbReference type="SUPFAM" id="SSF46785">
    <property type="entry name" value="Winged helix' DNA-binding domain"/>
    <property type="match status" value="1"/>
</dbReference>
<evidence type="ECO:0000256" key="2">
    <source>
        <dbReference type="ARBA" id="ARBA00023125"/>
    </source>
</evidence>
<evidence type="ECO:0000313" key="6">
    <source>
        <dbReference type="Proteomes" id="UP000823201"/>
    </source>
</evidence>
<gene>
    <name evidence="5" type="ORF">JOC27_001109</name>
</gene>
<protein>
    <submittedName>
        <fullName evidence="5">DNA-binding HxlR family transcriptional regulator</fullName>
    </submittedName>
</protein>
<evidence type="ECO:0000259" key="4">
    <source>
        <dbReference type="PROSITE" id="PS51118"/>
    </source>
</evidence>
<dbReference type="PROSITE" id="PS51118">
    <property type="entry name" value="HTH_HXLR"/>
    <property type="match status" value="1"/>
</dbReference>
<dbReference type="Pfam" id="PF01638">
    <property type="entry name" value="HxlR"/>
    <property type="match status" value="1"/>
</dbReference>